<dbReference type="SUPFAM" id="SSF54001">
    <property type="entry name" value="Cysteine proteinases"/>
    <property type="match status" value="1"/>
</dbReference>
<dbReference type="InterPro" id="IPR006473">
    <property type="entry name" value="Peptidase_C58_Yopt"/>
</dbReference>
<reference evidence="6 7" key="1">
    <citation type="submission" date="2019-06" db="EMBL/GenBank/DDBJ databases">
        <title>Whole genome sequence for Rhodospirillaceae sp. R148.</title>
        <authorList>
            <person name="Wang G."/>
        </authorList>
    </citation>
    <scope>NUCLEOTIDE SEQUENCE [LARGE SCALE GENOMIC DNA]</scope>
    <source>
        <strain evidence="6 7">R148</strain>
    </source>
</reference>
<gene>
    <name evidence="6" type="ORF">FKG95_20865</name>
</gene>
<dbReference type="Gene3D" id="3.90.70.20">
    <property type="match status" value="1"/>
</dbReference>
<keyword evidence="1" id="KW-0645">Protease</keyword>
<dbReference type="EMBL" id="VHSH01000008">
    <property type="protein sequence ID" value="TQV76102.1"/>
    <property type="molecule type" value="Genomic_DNA"/>
</dbReference>
<dbReference type="GO" id="GO:0004197">
    <property type="term" value="F:cysteine-type endopeptidase activity"/>
    <property type="evidence" value="ECO:0007669"/>
    <property type="project" value="InterPro"/>
</dbReference>
<evidence type="ECO:0000313" key="7">
    <source>
        <dbReference type="Proteomes" id="UP000315252"/>
    </source>
</evidence>
<comment type="caution">
    <text evidence="6">The sequence shown here is derived from an EMBL/GenBank/DDBJ whole genome shotgun (WGS) entry which is preliminary data.</text>
</comment>
<dbReference type="GO" id="GO:0006508">
    <property type="term" value="P:proteolysis"/>
    <property type="evidence" value="ECO:0007669"/>
    <property type="project" value="UniProtKB-KW"/>
</dbReference>
<organism evidence="6 7">
    <name type="scientific">Denitrobaculum tricleocarpae</name>
    <dbReference type="NCBI Taxonomy" id="2591009"/>
    <lineage>
        <taxon>Bacteria</taxon>
        <taxon>Pseudomonadati</taxon>
        <taxon>Pseudomonadota</taxon>
        <taxon>Alphaproteobacteria</taxon>
        <taxon>Rhodospirillales</taxon>
        <taxon>Rhodospirillaceae</taxon>
        <taxon>Denitrobaculum</taxon>
    </lineage>
</organism>
<dbReference type="RefSeq" id="WP_142898365.1">
    <property type="nucleotide sequence ID" value="NZ_ML660059.1"/>
</dbReference>
<accession>A0A545TFU6</accession>
<keyword evidence="7" id="KW-1185">Reference proteome</keyword>
<dbReference type="InterPro" id="IPR038765">
    <property type="entry name" value="Papain-like_cys_pep_sf"/>
</dbReference>
<evidence type="ECO:0000313" key="6">
    <source>
        <dbReference type="EMBL" id="TQV76102.1"/>
    </source>
</evidence>
<dbReference type="AlphaFoldDB" id="A0A545TFU6"/>
<proteinExistence type="predicted"/>
<dbReference type="Pfam" id="PF03543">
    <property type="entry name" value="Peptidase_C58"/>
    <property type="match status" value="1"/>
</dbReference>
<evidence type="ECO:0000256" key="3">
    <source>
        <dbReference type="ARBA" id="ARBA00022807"/>
    </source>
</evidence>
<dbReference type="Proteomes" id="UP000315252">
    <property type="component" value="Unassembled WGS sequence"/>
</dbReference>
<name>A0A545TFU6_9PROT</name>
<dbReference type="OrthoDB" id="6852685at2"/>
<feature type="region of interest" description="Disordered" evidence="4">
    <location>
        <begin position="136"/>
        <end position="157"/>
    </location>
</feature>
<evidence type="ECO:0000259" key="5">
    <source>
        <dbReference type="Pfam" id="PF03543"/>
    </source>
</evidence>
<protein>
    <recommendedName>
        <fullName evidence="5">Peptidase C58 YopT-type domain-containing protein</fullName>
    </recommendedName>
</protein>
<evidence type="ECO:0000256" key="2">
    <source>
        <dbReference type="ARBA" id="ARBA00022801"/>
    </source>
</evidence>
<keyword evidence="2" id="KW-0378">Hydrolase</keyword>
<feature type="domain" description="Peptidase C58 YopT-type" evidence="5">
    <location>
        <begin position="11"/>
        <end position="232"/>
    </location>
</feature>
<evidence type="ECO:0000256" key="1">
    <source>
        <dbReference type="ARBA" id="ARBA00022670"/>
    </source>
</evidence>
<keyword evidence="3" id="KW-0788">Thiol protease</keyword>
<evidence type="ECO:0000256" key="4">
    <source>
        <dbReference type="SAM" id="MobiDB-lite"/>
    </source>
</evidence>
<sequence length="261" mass="28798">MFGSKAIVRGTVRNFGGYLIEAFDQGDRMEGLGTIMRQIPGTSQGVCKSLCMHWVAHHANDVPKSFAEAARAMGSGTQRSGGYFTGVAIALNQLKYADALRTCTNRTDYNRTKDQFTDNFLRRHKILRQMNISNPALNLSPSASKAPPGLRPPPGFRDPANSPMVQIAFGRRLGESIVGNHSGRYWSYKIISIHGPVGGHAVAAFVGDDAMFFDPNYGIFYFENAADFQRWVGEPGGFYWASNYVRHLGDDFVIKSYAKGI</sequence>